<feature type="chain" id="PRO_5032790073" description="Hemoglobinase" evidence="11">
    <location>
        <begin position="23"/>
        <end position="434"/>
    </location>
</feature>
<name>A0A813SEA6_ADIRI</name>
<dbReference type="PIRSF" id="PIRSF019663">
    <property type="entry name" value="Legumain"/>
    <property type="match status" value="1"/>
</dbReference>
<dbReference type="PIRSF" id="PIRSF500139">
    <property type="entry name" value="AE"/>
    <property type="match status" value="1"/>
</dbReference>
<dbReference type="Pfam" id="PF01650">
    <property type="entry name" value="Peptidase_C13"/>
    <property type="match status" value="1"/>
</dbReference>
<feature type="domain" description="Legumain prodomain" evidence="12">
    <location>
        <begin position="332"/>
        <end position="426"/>
    </location>
</feature>
<dbReference type="GO" id="GO:0006624">
    <property type="term" value="P:vacuolar protein processing"/>
    <property type="evidence" value="ECO:0007669"/>
    <property type="project" value="TreeGrafter"/>
</dbReference>
<proteinExistence type="inferred from homology"/>
<comment type="caution">
    <text evidence="13">The sequence shown here is derived from an EMBL/GenBank/DDBJ whole genome shotgun (WGS) entry which is preliminary data.</text>
</comment>
<gene>
    <name evidence="13" type="ORF">XAT740_LOCUS2719</name>
</gene>
<dbReference type="CDD" id="cd21115">
    <property type="entry name" value="legumain_C"/>
    <property type="match status" value="1"/>
</dbReference>
<dbReference type="GO" id="GO:0051603">
    <property type="term" value="P:proteolysis involved in protein catabolic process"/>
    <property type="evidence" value="ECO:0007669"/>
    <property type="project" value="InterPro"/>
</dbReference>
<keyword evidence="5 11" id="KW-0732">Signal</keyword>
<dbReference type="Proteomes" id="UP000663828">
    <property type="component" value="Unassembled WGS sequence"/>
</dbReference>
<dbReference type="PANTHER" id="PTHR12000:SF42">
    <property type="entry name" value="LEGUMAIN"/>
    <property type="match status" value="1"/>
</dbReference>
<evidence type="ECO:0000259" key="12">
    <source>
        <dbReference type="Pfam" id="PF20985"/>
    </source>
</evidence>
<dbReference type="PRINTS" id="PR00776">
    <property type="entry name" value="HEMOGLOBNASE"/>
</dbReference>
<evidence type="ECO:0000256" key="1">
    <source>
        <dbReference type="ARBA" id="ARBA00000810"/>
    </source>
</evidence>
<comment type="catalytic activity">
    <reaction evidence="1">
        <text>Hydrolysis of proteins and small molecule substrates at -Asn-|-Xaa- bonds.</text>
        <dbReference type="EC" id="3.4.22.34"/>
    </reaction>
</comment>
<comment type="similarity">
    <text evidence="2">Belongs to the peptidase C13 family.</text>
</comment>
<evidence type="ECO:0000256" key="8">
    <source>
        <dbReference type="ARBA" id="ARBA00055993"/>
    </source>
</evidence>
<evidence type="ECO:0000256" key="11">
    <source>
        <dbReference type="SAM" id="SignalP"/>
    </source>
</evidence>
<dbReference type="EC" id="3.4.22.34" evidence="3"/>
<dbReference type="GO" id="GO:0005773">
    <property type="term" value="C:vacuole"/>
    <property type="evidence" value="ECO:0007669"/>
    <property type="project" value="GOC"/>
</dbReference>
<keyword evidence="14" id="KW-1185">Reference proteome</keyword>
<dbReference type="AlphaFoldDB" id="A0A813SEA6"/>
<reference evidence="13" key="1">
    <citation type="submission" date="2021-02" db="EMBL/GenBank/DDBJ databases">
        <authorList>
            <person name="Nowell W R."/>
        </authorList>
    </citation>
    <scope>NUCLEOTIDE SEQUENCE</scope>
</reference>
<evidence type="ECO:0000256" key="5">
    <source>
        <dbReference type="ARBA" id="ARBA00022729"/>
    </source>
</evidence>
<evidence type="ECO:0000256" key="10">
    <source>
        <dbReference type="PIRSR" id="PIRSR019663-1"/>
    </source>
</evidence>
<evidence type="ECO:0000256" key="4">
    <source>
        <dbReference type="ARBA" id="ARBA00022670"/>
    </source>
</evidence>
<evidence type="ECO:0000256" key="6">
    <source>
        <dbReference type="ARBA" id="ARBA00022801"/>
    </source>
</evidence>
<comment type="function">
    <text evidence="8">This protease is used by the parasite for degradation of the host globin.</text>
</comment>
<dbReference type="InterPro" id="IPR048501">
    <property type="entry name" value="Legum_prodom"/>
</dbReference>
<keyword evidence="6" id="KW-0378">Hydrolase</keyword>
<organism evidence="13 14">
    <name type="scientific">Adineta ricciae</name>
    <name type="common">Rotifer</name>
    <dbReference type="NCBI Taxonomy" id="249248"/>
    <lineage>
        <taxon>Eukaryota</taxon>
        <taxon>Metazoa</taxon>
        <taxon>Spiralia</taxon>
        <taxon>Gnathifera</taxon>
        <taxon>Rotifera</taxon>
        <taxon>Eurotatoria</taxon>
        <taxon>Bdelloidea</taxon>
        <taxon>Adinetida</taxon>
        <taxon>Adinetidae</taxon>
        <taxon>Adineta</taxon>
    </lineage>
</organism>
<dbReference type="PANTHER" id="PTHR12000">
    <property type="entry name" value="HEMOGLOBINASE FAMILY MEMBER"/>
    <property type="match status" value="1"/>
</dbReference>
<dbReference type="EMBL" id="CAJNOR010000099">
    <property type="protein sequence ID" value="CAF0795826.1"/>
    <property type="molecule type" value="Genomic_DNA"/>
</dbReference>
<accession>A0A813SEA6</accession>
<dbReference type="Gene3D" id="1.10.132.130">
    <property type="match status" value="1"/>
</dbReference>
<evidence type="ECO:0000313" key="14">
    <source>
        <dbReference type="Proteomes" id="UP000663828"/>
    </source>
</evidence>
<sequence>MHRHLLVSVVSIIFLGISSSWAANWAVLVAGSYEWTNYRHQADVCHAYQILHKNGIPDSNIIVMMYDDLAHHWRNPTKGVIINHPKGNDVYHGVPHDYTGKDVTPQNFMNVLLGNKEALRGVGSGKVLESGPDDNVFVYFTDHGAVGLVAFPHGVLYAKDLNTTITAMYNQKKYKQMVVYIEACESGSMLEDILSDKINVYGTTAANAQESSYACYHDTARGTYLGDVYSVVWMEDSDVEQLDRETLFQQYTITQQKTNTSHVMQYGDLNLGKSHNVSEFQGTHPSNQSKYSYKDSFRRDAVPSELVRMEIIKHRLAMLEENSMEKRQLELELAQLYTVRNRISNRFHQIASLALSINRAQHFEAVTTQLMKLTRHDCYISVTQNLHKKCFDLQHEFVLNQLYIMANLCEIGLMDMTIHQAIEQACEKRIHLTY</sequence>
<dbReference type="FunFam" id="3.40.50.1460:FF:000006">
    <property type="entry name" value="Legumain"/>
    <property type="match status" value="1"/>
</dbReference>
<dbReference type="InterPro" id="IPR046427">
    <property type="entry name" value="Legumain_prodom_sf"/>
</dbReference>
<feature type="active site" evidence="10">
    <location>
        <position position="143"/>
    </location>
</feature>
<dbReference type="Gene3D" id="3.40.50.1460">
    <property type="match status" value="1"/>
</dbReference>
<keyword evidence="7" id="KW-0788">Thiol protease</keyword>
<evidence type="ECO:0000256" key="3">
    <source>
        <dbReference type="ARBA" id="ARBA00012628"/>
    </source>
</evidence>
<evidence type="ECO:0000256" key="2">
    <source>
        <dbReference type="ARBA" id="ARBA00009941"/>
    </source>
</evidence>
<dbReference type="Pfam" id="PF20985">
    <property type="entry name" value="Legum_prodom"/>
    <property type="match status" value="1"/>
</dbReference>
<feature type="active site" description="Nucleophile" evidence="10">
    <location>
        <position position="184"/>
    </location>
</feature>
<feature type="signal peptide" evidence="11">
    <location>
        <begin position="1"/>
        <end position="22"/>
    </location>
</feature>
<dbReference type="GO" id="GO:0004197">
    <property type="term" value="F:cysteine-type endopeptidase activity"/>
    <property type="evidence" value="ECO:0007669"/>
    <property type="project" value="UniProtKB-EC"/>
</dbReference>
<evidence type="ECO:0000313" key="13">
    <source>
        <dbReference type="EMBL" id="CAF0795826.1"/>
    </source>
</evidence>
<evidence type="ECO:0000256" key="9">
    <source>
        <dbReference type="ARBA" id="ARBA00069042"/>
    </source>
</evidence>
<dbReference type="InterPro" id="IPR001096">
    <property type="entry name" value="Peptidase_C13"/>
</dbReference>
<dbReference type="InterPro" id="IPR043577">
    <property type="entry name" value="AE"/>
</dbReference>
<protein>
    <recommendedName>
        <fullName evidence="9">Hemoglobinase</fullName>
        <ecNumber evidence="3">3.4.22.34</ecNumber>
    </recommendedName>
</protein>
<keyword evidence="4" id="KW-0645">Protease</keyword>
<evidence type="ECO:0000256" key="7">
    <source>
        <dbReference type="ARBA" id="ARBA00022807"/>
    </source>
</evidence>